<dbReference type="SUPFAM" id="SSF53187">
    <property type="entry name" value="Zn-dependent exopeptidases"/>
    <property type="match status" value="1"/>
</dbReference>
<dbReference type="EMBL" id="JPVN01000017">
    <property type="protein sequence ID" value="KGR77612.1"/>
    <property type="molecule type" value="Genomic_DNA"/>
</dbReference>
<feature type="binding site" evidence="1">
    <location>
        <position position="372"/>
    </location>
    <ligand>
        <name>Mn(2+)</name>
        <dbReference type="ChEBI" id="CHEBI:29035"/>
        <label>2</label>
    </ligand>
</feature>
<dbReference type="InterPro" id="IPR011650">
    <property type="entry name" value="Peptidase_M20_dimer"/>
</dbReference>
<organism evidence="3 4">
    <name type="scientific">Ureibacillus manganicus DSM 26584</name>
    <dbReference type="NCBI Taxonomy" id="1384049"/>
    <lineage>
        <taxon>Bacteria</taxon>
        <taxon>Bacillati</taxon>
        <taxon>Bacillota</taxon>
        <taxon>Bacilli</taxon>
        <taxon>Bacillales</taxon>
        <taxon>Caryophanaceae</taxon>
        <taxon>Ureibacillus</taxon>
    </lineage>
</organism>
<feature type="binding site" evidence="1">
    <location>
        <position position="171"/>
    </location>
    <ligand>
        <name>Mn(2+)</name>
        <dbReference type="ChEBI" id="CHEBI:29035"/>
        <label>2</label>
    </ligand>
</feature>
<feature type="binding site" evidence="1">
    <location>
        <position position="113"/>
    </location>
    <ligand>
        <name>Mn(2+)</name>
        <dbReference type="ChEBI" id="CHEBI:29035"/>
        <label>2</label>
    </ligand>
</feature>
<dbReference type="NCBIfam" id="TIGR01891">
    <property type="entry name" value="amidohydrolases"/>
    <property type="match status" value="1"/>
</dbReference>
<dbReference type="RefSeq" id="WP_036187958.1">
    <property type="nucleotide sequence ID" value="NZ_AVDA01000017.1"/>
</dbReference>
<proteinExistence type="predicted"/>
<evidence type="ECO:0000313" key="4">
    <source>
        <dbReference type="Proteomes" id="UP000030416"/>
    </source>
</evidence>
<feature type="binding site" evidence="1">
    <location>
        <position position="111"/>
    </location>
    <ligand>
        <name>Mn(2+)</name>
        <dbReference type="ChEBI" id="CHEBI:29035"/>
        <label>2</label>
    </ligand>
</feature>
<feature type="domain" description="Peptidase M20 dimerisation" evidence="2">
    <location>
        <begin position="194"/>
        <end position="288"/>
    </location>
</feature>
<dbReference type="Pfam" id="PF01546">
    <property type="entry name" value="Peptidase_M20"/>
    <property type="match status" value="1"/>
</dbReference>
<dbReference type="InterPro" id="IPR017439">
    <property type="entry name" value="Amidohydrolase"/>
</dbReference>
<reference evidence="3 4" key="1">
    <citation type="submission" date="2014-02" db="EMBL/GenBank/DDBJ databases">
        <title>Draft genome sequence of Lysinibacillus manganicus DSM 26584T.</title>
        <authorList>
            <person name="Zhang F."/>
            <person name="Wang G."/>
            <person name="Zhang L."/>
        </authorList>
    </citation>
    <scope>NUCLEOTIDE SEQUENCE [LARGE SCALE GENOMIC DNA]</scope>
    <source>
        <strain evidence="3 4">DSM 26584</strain>
    </source>
</reference>
<dbReference type="eggNOG" id="COG1473">
    <property type="taxonomic scope" value="Bacteria"/>
</dbReference>
<evidence type="ECO:0000256" key="1">
    <source>
        <dbReference type="PIRSR" id="PIRSR005962-1"/>
    </source>
</evidence>
<dbReference type="STRING" id="1384049.CD29_14240"/>
<dbReference type="AlphaFoldDB" id="A0A0A3IS08"/>
<dbReference type="Gene3D" id="3.30.70.360">
    <property type="match status" value="1"/>
</dbReference>
<feature type="binding site" evidence="1">
    <location>
        <position position="147"/>
    </location>
    <ligand>
        <name>Mn(2+)</name>
        <dbReference type="ChEBI" id="CHEBI:29035"/>
        <label>2</label>
    </ligand>
</feature>
<name>A0A0A3IS08_9BACL</name>
<protein>
    <recommendedName>
        <fullName evidence="2">Peptidase M20 dimerisation domain-containing protein</fullName>
    </recommendedName>
</protein>
<evidence type="ECO:0000313" key="3">
    <source>
        <dbReference type="EMBL" id="KGR77612.1"/>
    </source>
</evidence>
<dbReference type="InterPro" id="IPR002933">
    <property type="entry name" value="Peptidase_M20"/>
</dbReference>
<comment type="cofactor">
    <cofactor evidence="1">
        <name>Mn(2+)</name>
        <dbReference type="ChEBI" id="CHEBI:29035"/>
    </cofactor>
    <text evidence="1">The Mn(2+) ion enhances activity.</text>
</comment>
<evidence type="ECO:0000259" key="2">
    <source>
        <dbReference type="Pfam" id="PF07687"/>
    </source>
</evidence>
<dbReference type="OrthoDB" id="2985724at2"/>
<dbReference type="InterPro" id="IPR036264">
    <property type="entry name" value="Bact_exopeptidase_dim_dom"/>
</dbReference>
<accession>A0A0A3IS08</accession>
<dbReference type="PANTHER" id="PTHR11014:SF63">
    <property type="entry name" value="METALLOPEPTIDASE, PUTATIVE (AFU_ORTHOLOGUE AFUA_6G09600)-RELATED"/>
    <property type="match status" value="1"/>
</dbReference>
<dbReference type="PIRSF" id="PIRSF005962">
    <property type="entry name" value="Pept_M20D_amidohydro"/>
    <property type="match status" value="1"/>
</dbReference>
<gene>
    <name evidence="3" type="ORF">CD29_14240</name>
</gene>
<keyword evidence="1" id="KW-0479">Metal-binding</keyword>
<dbReference type="Pfam" id="PF07687">
    <property type="entry name" value="M20_dimer"/>
    <property type="match status" value="1"/>
</dbReference>
<comment type="caution">
    <text evidence="3">The sequence shown here is derived from an EMBL/GenBank/DDBJ whole genome shotgun (WGS) entry which is preliminary data.</text>
</comment>
<dbReference type="PANTHER" id="PTHR11014">
    <property type="entry name" value="PEPTIDASE M20 FAMILY MEMBER"/>
    <property type="match status" value="1"/>
</dbReference>
<dbReference type="Gene3D" id="3.40.630.10">
    <property type="entry name" value="Zn peptidases"/>
    <property type="match status" value="1"/>
</dbReference>
<sequence length="424" mass="46867">MVNKTSLDVLKEALDIEDYVIRTRRFLHENPEIGLQEKNTIQYVTNELNKMSIPFEIVENGGIIGYIVGNKPGKKVILRADLDALPMKESEFNLKQKKEVVSKNDAAAHTCGHDAHTAMLLGAAKILTAHKELINGTIILAFEQAEEIGGGIYNLLTRLHEIGADGVWGTHLKSDIPAGKISVEAGPRMASAFAFKVMIEGKSGHGSRPDLSIAPLDCFTDFYQNIKSMRLTGLNPFDPIALSIGTIEYGNAANIIPQTLTFSGTCRFLHFSQGKQAEIKFKEILTKICDLHHCQFNYISEPKAMDLIVYNNEQCSQIATEAVSKALGSEVNYKYPAWMASESFSIYQKYFPGVFAFLGIANEELGSGAEHHNENFDIDESALKIGIASTVEYAINFLNAGADIKFTPYKRSVKDLFIDNGFQI</sequence>
<dbReference type="GO" id="GO:0016787">
    <property type="term" value="F:hydrolase activity"/>
    <property type="evidence" value="ECO:0007669"/>
    <property type="project" value="InterPro"/>
</dbReference>
<keyword evidence="1" id="KW-0464">Manganese</keyword>
<dbReference type="Proteomes" id="UP000030416">
    <property type="component" value="Unassembled WGS sequence"/>
</dbReference>
<dbReference type="SUPFAM" id="SSF55031">
    <property type="entry name" value="Bacterial exopeptidase dimerisation domain"/>
    <property type="match status" value="1"/>
</dbReference>
<dbReference type="GO" id="GO:0046872">
    <property type="term" value="F:metal ion binding"/>
    <property type="evidence" value="ECO:0007669"/>
    <property type="project" value="UniProtKB-KW"/>
</dbReference>
<keyword evidence="4" id="KW-1185">Reference proteome</keyword>